<dbReference type="GO" id="GO:0030507">
    <property type="term" value="F:spectrin binding"/>
    <property type="evidence" value="ECO:0007669"/>
    <property type="project" value="InterPro"/>
</dbReference>
<dbReference type="GeneTree" id="ENSGT00940000177433"/>
<dbReference type="InParanoid" id="A0A3B1J111"/>
<sequence length="63" mass="7035">MQLEEKRRAIETQKKKMETLSARQRLKLGKAAFLHVVKKGRALLYSGGCCAERAAPRGPLVLV</sequence>
<proteinExistence type="predicted"/>
<dbReference type="GO" id="GO:0007026">
    <property type="term" value="P:negative regulation of microtubule depolymerization"/>
    <property type="evidence" value="ECO:0007669"/>
    <property type="project" value="TreeGrafter"/>
</dbReference>
<reference evidence="1" key="3">
    <citation type="submission" date="2025-08" db="UniProtKB">
        <authorList>
            <consortium name="Ensembl"/>
        </authorList>
    </citation>
    <scope>IDENTIFICATION</scope>
</reference>
<dbReference type="Proteomes" id="UP000018467">
    <property type="component" value="Unassembled WGS sequence"/>
</dbReference>
<dbReference type="GO" id="GO:0036449">
    <property type="term" value="C:microtubule minus-end"/>
    <property type="evidence" value="ECO:0007669"/>
    <property type="project" value="TreeGrafter"/>
</dbReference>
<reference evidence="1" key="4">
    <citation type="submission" date="2025-09" db="UniProtKB">
        <authorList>
            <consortium name="Ensembl"/>
        </authorList>
    </citation>
    <scope>IDENTIFICATION</scope>
</reference>
<reference evidence="2" key="1">
    <citation type="submission" date="2013-03" db="EMBL/GenBank/DDBJ databases">
        <authorList>
            <person name="Jeffery W."/>
            <person name="Warren W."/>
            <person name="Wilson R.K."/>
        </authorList>
    </citation>
    <scope>NUCLEOTIDE SEQUENCE</scope>
    <source>
        <strain evidence="2">female</strain>
    </source>
</reference>
<name>A0A3B1J111_ASTMX</name>
<dbReference type="GO" id="GO:0005516">
    <property type="term" value="F:calmodulin binding"/>
    <property type="evidence" value="ECO:0007669"/>
    <property type="project" value="InterPro"/>
</dbReference>
<accession>A0A3B1J111</accession>
<reference evidence="2" key="2">
    <citation type="journal article" date="2014" name="Nat. Commun.">
        <title>The cavefish genome reveals candidate genes for eye loss.</title>
        <authorList>
            <person name="McGaugh S.E."/>
            <person name="Gross J.B."/>
            <person name="Aken B."/>
            <person name="Blin M."/>
            <person name="Borowsky R."/>
            <person name="Chalopin D."/>
            <person name="Hinaux H."/>
            <person name="Jeffery W.R."/>
            <person name="Keene A."/>
            <person name="Ma L."/>
            <person name="Minx P."/>
            <person name="Murphy D."/>
            <person name="O'Quin K.E."/>
            <person name="Retaux S."/>
            <person name="Rohner N."/>
            <person name="Searle S.M."/>
            <person name="Stahl B.A."/>
            <person name="Tabin C."/>
            <person name="Volff J.N."/>
            <person name="Yoshizawa M."/>
            <person name="Warren W.C."/>
        </authorList>
    </citation>
    <scope>NUCLEOTIDE SEQUENCE [LARGE SCALE GENOMIC DNA]</scope>
    <source>
        <strain evidence="2">female</strain>
    </source>
</reference>
<dbReference type="PANTHER" id="PTHR21595:SF3">
    <property type="entry name" value="CALMODULIN-REGULATED SPECTRIN-ASSOCIATED PROTEIN 1"/>
    <property type="match status" value="1"/>
</dbReference>
<evidence type="ECO:0000313" key="2">
    <source>
        <dbReference type="Proteomes" id="UP000018467"/>
    </source>
</evidence>
<protein>
    <submittedName>
        <fullName evidence="1">Uncharacterized protein</fullName>
    </submittedName>
</protein>
<dbReference type="PANTHER" id="PTHR21595">
    <property type="entry name" value="PATRONIN"/>
    <property type="match status" value="1"/>
</dbReference>
<dbReference type="InterPro" id="IPR032940">
    <property type="entry name" value="CAMSAP"/>
</dbReference>
<dbReference type="Ensembl" id="ENSAMXT00000042348.1">
    <property type="protein sequence ID" value="ENSAMXP00000035054.1"/>
    <property type="gene ID" value="ENSAMXG00000031682.1"/>
</dbReference>
<dbReference type="Pfam" id="PF17095">
    <property type="entry name" value="CAMSAP_CC1"/>
    <property type="match status" value="1"/>
</dbReference>
<dbReference type="GO" id="GO:0031122">
    <property type="term" value="P:cytoplasmic microtubule organization"/>
    <property type="evidence" value="ECO:0007669"/>
    <property type="project" value="TreeGrafter"/>
</dbReference>
<dbReference type="GO" id="GO:0031175">
    <property type="term" value="P:neuron projection development"/>
    <property type="evidence" value="ECO:0007669"/>
    <property type="project" value="InterPro"/>
</dbReference>
<dbReference type="GO" id="GO:0051011">
    <property type="term" value="F:microtubule minus-end binding"/>
    <property type="evidence" value="ECO:0007669"/>
    <property type="project" value="TreeGrafter"/>
</dbReference>
<keyword evidence="2" id="KW-1185">Reference proteome</keyword>
<dbReference type="Bgee" id="ENSAMXG00000031682">
    <property type="expression patterns" value="Expressed in camera-type eye and 10 other cell types or tissues"/>
</dbReference>
<organism evidence="1 2">
    <name type="scientific">Astyanax mexicanus</name>
    <name type="common">Blind cave fish</name>
    <name type="synonym">Astyanax fasciatus mexicanus</name>
    <dbReference type="NCBI Taxonomy" id="7994"/>
    <lineage>
        <taxon>Eukaryota</taxon>
        <taxon>Metazoa</taxon>
        <taxon>Chordata</taxon>
        <taxon>Craniata</taxon>
        <taxon>Vertebrata</taxon>
        <taxon>Euteleostomi</taxon>
        <taxon>Actinopterygii</taxon>
        <taxon>Neopterygii</taxon>
        <taxon>Teleostei</taxon>
        <taxon>Ostariophysi</taxon>
        <taxon>Characiformes</taxon>
        <taxon>Characoidei</taxon>
        <taxon>Acestrorhamphidae</taxon>
        <taxon>Acestrorhamphinae</taxon>
        <taxon>Astyanax</taxon>
    </lineage>
</organism>
<dbReference type="AlphaFoldDB" id="A0A3B1J111"/>
<evidence type="ECO:0000313" key="1">
    <source>
        <dbReference type="Ensembl" id="ENSAMXP00000035054.1"/>
    </source>
</evidence>
<dbReference type="InterPro" id="IPR031372">
    <property type="entry name" value="CAMSAP_CC1"/>
</dbReference>